<comment type="caution">
    <text evidence="1">The sequence shown here is derived from an EMBL/GenBank/DDBJ whole genome shotgun (WGS) entry which is preliminary data.</text>
</comment>
<sequence length="95" mass="11486">MTNSSASEIFLERIETEITLIQQGKNINDGLIVLRDIIKESFDNHDKRLEEADYEINVYKSIAYQNYQEAQFFKYCLYKDLMETILWWYNILFDK</sequence>
<protein>
    <submittedName>
        <fullName evidence="1">16652_t:CDS:1</fullName>
    </submittedName>
</protein>
<feature type="non-terminal residue" evidence="1">
    <location>
        <position position="95"/>
    </location>
</feature>
<dbReference type="EMBL" id="CAJVQC010143976">
    <property type="protein sequence ID" value="CAG8844769.1"/>
    <property type="molecule type" value="Genomic_DNA"/>
</dbReference>
<reference evidence="1" key="1">
    <citation type="submission" date="2021-06" db="EMBL/GenBank/DDBJ databases">
        <authorList>
            <person name="Kallberg Y."/>
            <person name="Tangrot J."/>
            <person name="Rosling A."/>
        </authorList>
    </citation>
    <scope>NUCLEOTIDE SEQUENCE</scope>
    <source>
        <strain evidence="1">MA461A</strain>
    </source>
</reference>
<gene>
    <name evidence="1" type="ORF">RPERSI_LOCUS33347</name>
</gene>
<accession>A0ACA9SND7</accession>
<proteinExistence type="predicted"/>
<keyword evidence="2" id="KW-1185">Reference proteome</keyword>
<evidence type="ECO:0000313" key="2">
    <source>
        <dbReference type="Proteomes" id="UP000789920"/>
    </source>
</evidence>
<dbReference type="Proteomes" id="UP000789920">
    <property type="component" value="Unassembled WGS sequence"/>
</dbReference>
<evidence type="ECO:0000313" key="1">
    <source>
        <dbReference type="EMBL" id="CAG8844769.1"/>
    </source>
</evidence>
<name>A0ACA9SND7_9GLOM</name>
<organism evidence="1 2">
    <name type="scientific">Racocetra persica</name>
    <dbReference type="NCBI Taxonomy" id="160502"/>
    <lineage>
        <taxon>Eukaryota</taxon>
        <taxon>Fungi</taxon>
        <taxon>Fungi incertae sedis</taxon>
        <taxon>Mucoromycota</taxon>
        <taxon>Glomeromycotina</taxon>
        <taxon>Glomeromycetes</taxon>
        <taxon>Diversisporales</taxon>
        <taxon>Gigasporaceae</taxon>
        <taxon>Racocetra</taxon>
    </lineage>
</organism>